<reference evidence="1 2" key="1">
    <citation type="journal article" date="2015" name="Genome Announc.">
        <title>Complete genome sequences for 35 biothreat assay-relevant bacillus species.</title>
        <authorList>
            <person name="Johnson S.L."/>
            <person name="Daligault H.E."/>
            <person name="Davenport K.W."/>
            <person name="Jaissle J."/>
            <person name="Frey K.G."/>
            <person name="Ladner J.T."/>
            <person name="Broomall S.M."/>
            <person name="Bishop-Lilly K.A."/>
            <person name="Bruce D.C."/>
            <person name="Gibbons H.S."/>
            <person name="Coyne S.R."/>
            <person name="Lo C.C."/>
            <person name="Meincke L."/>
            <person name="Munk A.C."/>
            <person name="Koroleva G.I."/>
            <person name="Rosenzweig C.N."/>
            <person name="Palacios G.F."/>
            <person name="Redden C.L."/>
            <person name="Minogue T.D."/>
            <person name="Chain P.S."/>
        </authorList>
    </citation>
    <scope>NUCLEOTIDE SEQUENCE [LARGE SCALE GENOMIC DNA]</scope>
    <source>
        <strain evidence="2">ATCC 14581 / DSM 32 / JCM 2506 / NBRC 15308 / NCIMB 9376 / NCTC 10342 / NRRL B-14308 / VKM B-512</strain>
    </source>
</reference>
<dbReference type="Pfam" id="PF08892">
    <property type="entry name" value="YqcI_YcgG"/>
    <property type="match status" value="1"/>
</dbReference>
<gene>
    <name evidence="1" type="ORF">BG04_4993</name>
</gene>
<dbReference type="PANTHER" id="PTHR40045">
    <property type="entry name" value="YCGG FAMILY PROTEIN"/>
    <property type="match status" value="1"/>
</dbReference>
<dbReference type="EMBL" id="CP009920">
    <property type="protein sequence ID" value="AJI22247.1"/>
    <property type="molecule type" value="Genomic_DNA"/>
</dbReference>
<protein>
    <submittedName>
        <fullName evidence="1">YqcI/YcgG family protein</fullName>
    </submittedName>
</protein>
<dbReference type="AlphaFoldDB" id="A0A0B6AMC5"/>
<dbReference type="HOGENOM" id="CLU_067506_1_1_9"/>
<accession>A0A0B6AMC5</accession>
<evidence type="ECO:0000313" key="2">
    <source>
        <dbReference type="Proteomes" id="UP000031829"/>
    </source>
</evidence>
<evidence type="ECO:0000313" key="1">
    <source>
        <dbReference type="EMBL" id="AJI22247.1"/>
    </source>
</evidence>
<dbReference type="Proteomes" id="UP000031829">
    <property type="component" value="Chromosome"/>
</dbReference>
<proteinExistence type="predicted"/>
<name>A0A0B6AMC5_PRIM2</name>
<sequence length="255" mass="30571">MASKMLFRANEILESTHVPFWGKDAFQYFRSDILSEENPFPCILGVEGFKKDLLRFSFVTTPYNYQDIRNVALALREYIDTFKTIGRYTSFVLFFKPEHKERSMEEYETMFWDTLTFLHQIDQKKWPQDIPKDPKDPLWEFCFHGEPIFVVCNTPAHSLRKSRKSRGFMITFQPRWVFEGMTGDSKIGRHIQKVVRDRLKTYDDVSAHPELGWYGQQENREWKQYFLHDDNNYTTGQCPFKLKRSEQHGRKKSLY</sequence>
<dbReference type="RefSeq" id="WP_016764308.1">
    <property type="nucleotide sequence ID" value="NZ_BCVB01000015.1"/>
</dbReference>
<dbReference type="KEGG" id="bmeg:BG04_4993"/>
<organism evidence="1 2">
    <name type="scientific">Priestia megaterium (strain ATCC 14581 / DSM 32 / CCUG 1817 / JCM 2506 / NBRC 15308 / NCIMB 9376 / NCTC 10342 / NRRL B-14308 / VKM B-512 / Ford 19)</name>
    <name type="common">Bacillus megaterium</name>
    <dbReference type="NCBI Taxonomy" id="1348623"/>
    <lineage>
        <taxon>Bacteria</taxon>
        <taxon>Bacillati</taxon>
        <taxon>Bacillota</taxon>
        <taxon>Bacilli</taxon>
        <taxon>Bacillales</taxon>
        <taxon>Bacillaceae</taxon>
        <taxon>Priestia</taxon>
    </lineage>
</organism>
<dbReference type="PANTHER" id="PTHR40045:SF1">
    <property type="entry name" value="YQCI_YCGG FAMILY PROTEIN"/>
    <property type="match status" value="1"/>
</dbReference>
<dbReference type="InterPro" id="IPR014988">
    <property type="entry name" value="Uncharacterised_YqcI/YcgG"/>
</dbReference>
<dbReference type="GeneID" id="93642962"/>